<feature type="compositionally biased region" description="Basic and acidic residues" evidence="1">
    <location>
        <begin position="222"/>
        <end position="269"/>
    </location>
</feature>
<comment type="caution">
    <text evidence="2">The sequence shown here is derived from an EMBL/GenBank/DDBJ whole genome shotgun (WGS) entry which is preliminary data.</text>
</comment>
<feature type="compositionally biased region" description="Basic and acidic residues" evidence="1">
    <location>
        <begin position="312"/>
        <end position="333"/>
    </location>
</feature>
<feature type="region of interest" description="Disordered" evidence="1">
    <location>
        <begin position="1"/>
        <end position="22"/>
    </location>
</feature>
<feature type="region of interest" description="Disordered" evidence="1">
    <location>
        <begin position="525"/>
        <end position="603"/>
    </location>
</feature>
<feature type="compositionally biased region" description="Acidic residues" evidence="1">
    <location>
        <begin position="555"/>
        <end position="567"/>
    </location>
</feature>
<organism evidence="2 3">
    <name type="scientific">Mycena alexandri</name>
    <dbReference type="NCBI Taxonomy" id="1745969"/>
    <lineage>
        <taxon>Eukaryota</taxon>
        <taxon>Fungi</taxon>
        <taxon>Dikarya</taxon>
        <taxon>Basidiomycota</taxon>
        <taxon>Agaricomycotina</taxon>
        <taxon>Agaricomycetes</taxon>
        <taxon>Agaricomycetidae</taxon>
        <taxon>Agaricales</taxon>
        <taxon>Marasmiineae</taxon>
        <taxon>Mycenaceae</taxon>
        <taxon>Mycena</taxon>
    </lineage>
</organism>
<dbReference type="AlphaFoldDB" id="A0AAD6SKB1"/>
<reference evidence="2" key="1">
    <citation type="submission" date="2023-03" db="EMBL/GenBank/DDBJ databases">
        <title>Massive genome expansion in bonnet fungi (Mycena s.s.) driven by repeated elements and novel gene families across ecological guilds.</title>
        <authorList>
            <consortium name="Lawrence Berkeley National Laboratory"/>
            <person name="Harder C.B."/>
            <person name="Miyauchi S."/>
            <person name="Viragh M."/>
            <person name="Kuo A."/>
            <person name="Thoen E."/>
            <person name="Andreopoulos B."/>
            <person name="Lu D."/>
            <person name="Skrede I."/>
            <person name="Drula E."/>
            <person name="Henrissat B."/>
            <person name="Morin E."/>
            <person name="Kohler A."/>
            <person name="Barry K."/>
            <person name="LaButti K."/>
            <person name="Morin E."/>
            <person name="Salamov A."/>
            <person name="Lipzen A."/>
            <person name="Mereny Z."/>
            <person name="Hegedus B."/>
            <person name="Baldrian P."/>
            <person name="Stursova M."/>
            <person name="Weitz H."/>
            <person name="Taylor A."/>
            <person name="Grigoriev I.V."/>
            <person name="Nagy L.G."/>
            <person name="Martin F."/>
            <person name="Kauserud H."/>
        </authorList>
    </citation>
    <scope>NUCLEOTIDE SEQUENCE</scope>
    <source>
        <strain evidence="2">CBHHK200</strain>
    </source>
</reference>
<accession>A0AAD6SKB1</accession>
<sequence length="819" mass="93216">MLDDELENEAAPQVKRKKQGDGAQEKLFIKLVPMAPQPLPGPLVPQNFPHRCSILLSQKTPILLFFVLVLVHTIQMLLCLTQKMYQPIDERFSDHGSQSGAKDDPGEEGQAFDKAEFLATYSPNRVGLPKPTKRETLGMSKGMALKTPISMEAENRLLDFDDHDEQEEPQGKKEWSRQDWAAWEQEQKGKEVEYHPQVEQEQEGWEEEENTNREYHRKKQGERKVRFQEQKQVERDAVFLGHHAREYKGTQGEYRVEGDHGRQGSEHNGSRQQMAGNDPRRDRRNAQLEQRGRRDDPQQQTGGERVGGNEQSGERGQTRGEDGGREQSTRDEAGGQQMVGGHRQQQTNGEHNGRGEQRGEWDNPQQQTRREHAGAYGQRLERGQTRGEDSGREQRQEPAAAEGGGGVHRQRGSTIAANSDLSWMPAVLLMNGITMAATSKGGGEHNNHQQRPERLGDHRQSRRHPTQQTGERTSDRQTSEHHDRQQQQHPEQRGECEHAKSHSGANIPSDGQEHVKDQSYNLLQRHHPVNRPSKPPTNSKLETHRQKQVNGNANLEEDIDTNDEDLNEEAHEHDEDDEDGEEPNDKVCKTRTANPGSGQDPTKEVFYPSGWVKVLGVAKDLLALDLLLVHFYPYKEMFIAKPLKNILDSAVVYCEEELSLRLPHHWAALEQRRHVSRLYKTKAEGVVLQCLNEKLTPQLKEFEGHGYRQADLAAKAKEKIAANGRTNNWMASSISELIYRVLYVGKRPLVKQFPKEFEQYSSKLVLAMGICVTYHFHCPGCHFRLLDRNFVGQKTSVHREIPQGHVRNGPEGYVNVEVG</sequence>
<evidence type="ECO:0000313" key="2">
    <source>
        <dbReference type="EMBL" id="KAJ7029554.1"/>
    </source>
</evidence>
<feature type="compositionally biased region" description="Basic and acidic residues" evidence="1">
    <location>
        <begin position="351"/>
        <end position="361"/>
    </location>
</feature>
<name>A0AAD6SKB1_9AGAR</name>
<feature type="compositionally biased region" description="Basic and acidic residues" evidence="1">
    <location>
        <begin position="278"/>
        <end position="297"/>
    </location>
</feature>
<evidence type="ECO:0000313" key="3">
    <source>
        <dbReference type="Proteomes" id="UP001218188"/>
    </source>
</evidence>
<protein>
    <submittedName>
        <fullName evidence="2">Uncharacterized protein</fullName>
    </submittedName>
</protein>
<feature type="compositionally biased region" description="Polar residues" evidence="1">
    <location>
        <begin position="591"/>
        <end position="600"/>
    </location>
</feature>
<feature type="region of interest" description="Disordered" evidence="1">
    <location>
        <begin position="437"/>
        <end position="513"/>
    </location>
</feature>
<proteinExistence type="predicted"/>
<feature type="compositionally biased region" description="Basic and acidic residues" evidence="1">
    <location>
        <begin position="472"/>
        <end position="500"/>
    </location>
</feature>
<feature type="compositionally biased region" description="Basic and acidic residues" evidence="1">
    <location>
        <begin position="442"/>
        <end position="459"/>
    </location>
</feature>
<gene>
    <name evidence="2" type="ORF">C8F04DRAFT_1187577</name>
</gene>
<evidence type="ECO:0000256" key="1">
    <source>
        <dbReference type="SAM" id="MobiDB-lite"/>
    </source>
</evidence>
<feature type="compositionally biased region" description="Basic and acidic residues" evidence="1">
    <location>
        <begin position="185"/>
        <end position="198"/>
    </location>
</feature>
<keyword evidence="3" id="KW-1185">Reference proteome</keyword>
<feature type="compositionally biased region" description="Acidic residues" evidence="1">
    <location>
        <begin position="200"/>
        <end position="209"/>
    </location>
</feature>
<feature type="compositionally biased region" description="Basic and acidic residues" evidence="1">
    <location>
        <begin position="368"/>
        <end position="396"/>
    </location>
</feature>
<dbReference type="Proteomes" id="UP001218188">
    <property type="component" value="Unassembled WGS sequence"/>
</dbReference>
<dbReference type="EMBL" id="JARJCM010000100">
    <property type="protein sequence ID" value="KAJ7029554.1"/>
    <property type="molecule type" value="Genomic_DNA"/>
</dbReference>
<feature type="region of interest" description="Disordered" evidence="1">
    <location>
        <begin position="164"/>
        <end position="411"/>
    </location>
</feature>